<comment type="similarity">
    <text evidence="1">Belongs to the transglycosylase Slt family.</text>
</comment>
<feature type="region of interest" description="Disordered" evidence="3">
    <location>
        <begin position="78"/>
        <end position="97"/>
    </location>
</feature>
<evidence type="ECO:0000259" key="4">
    <source>
        <dbReference type="Pfam" id="PF01464"/>
    </source>
</evidence>
<comment type="caution">
    <text evidence="5">The sequence shown here is derived from an EMBL/GenBank/DDBJ whole genome shotgun (WGS) entry which is preliminary data.</text>
</comment>
<evidence type="ECO:0000256" key="3">
    <source>
        <dbReference type="SAM" id="MobiDB-lite"/>
    </source>
</evidence>
<protein>
    <submittedName>
        <fullName evidence="5">Lytic transglycosylase domain-containing protein</fullName>
    </submittedName>
</protein>
<evidence type="ECO:0000313" key="5">
    <source>
        <dbReference type="EMBL" id="NGQ91099.1"/>
    </source>
</evidence>
<dbReference type="InterPro" id="IPR023346">
    <property type="entry name" value="Lysozyme-like_dom_sf"/>
</dbReference>
<gene>
    <name evidence="5" type="ORF">G5V65_09335</name>
</gene>
<evidence type="ECO:0000256" key="1">
    <source>
        <dbReference type="ARBA" id="ARBA00007734"/>
    </source>
</evidence>
<dbReference type="InterPro" id="IPR008258">
    <property type="entry name" value="Transglycosylase_SLT_dom_1"/>
</dbReference>
<name>A0A6M1TM67_9RHOB</name>
<reference evidence="5 6" key="1">
    <citation type="submission" date="2020-02" db="EMBL/GenBank/DDBJ databases">
        <title>Rhodobacter translucens sp. nov., a novel bacterium isolated from activated sludge.</title>
        <authorList>
            <person name="Liu J."/>
        </authorList>
    </citation>
    <scope>NUCLEOTIDE SEQUENCE [LARGE SCALE GENOMIC DNA]</scope>
    <source>
        <strain evidence="5 6">HX-7-19</strain>
    </source>
</reference>
<feature type="domain" description="Transglycosylase SLT" evidence="4">
    <location>
        <begin position="159"/>
        <end position="251"/>
    </location>
</feature>
<dbReference type="EMBL" id="JAALFE010000007">
    <property type="protein sequence ID" value="NGQ91099.1"/>
    <property type="molecule type" value="Genomic_DNA"/>
</dbReference>
<keyword evidence="6" id="KW-1185">Reference proteome</keyword>
<evidence type="ECO:0000256" key="2">
    <source>
        <dbReference type="ARBA" id="ARBA00009387"/>
    </source>
</evidence>
<dbReference type="Pfam" id="PF01464">
    <property type="entry name" value="SLT"/>
    <property type="match status" value="1"/>
</dbReference>
<dbReference type="CDD" id="cd00254">
    <property type="entry name" value="LT-like"/>
    <property type="match status" value="1"/>
</dbReference>
<dbReference type="RefSeq" id="WP_165049277.1">
    <property type="nucleotide sequence ID" value="NZ_JAALFE010000007.1"/>
</dbReference>
<evidence type="ECO:0000313" key="6">
    <source>
        <dbReference type="Proteomes" id="UP000474758"/>
    </source>
</evidence>
<sequence>MRFRAAIIGAFGALFAFGSPQPVSGEGAAPVQDFTFKRIKVGEGRPGVTGLVQIDPAEQARILAALPGTRPPHEVPVLPPVTAGEGPDRPAQGPAPQPAATYGWFWDAVPVGIDDVSGRFPAALAALTQGPDGAAVRAPRMQHMQELADAYGTALLRATVGTEVSPALALAVMATESAGRSDAVSSAGAQGLMQLIPATAERFGVADALDPEQNIKGGVAYLDWLMKHFDRDPIMVIAAYNAGEGAIRANRGVPPYAETRDYVPKVLAAWQVAQGLCMTPPEVVSDPCVFRIISASN</sequence>
<dbReference type="PANTHER" id="PTHR37423:SF2">
    <property type="entry name" value="MEMBRANE-BOUND LYTIC MUREIN TRANSGLYCOSYLASE C"/>
    <property type="match status" value="1"/>
</dbReference>
<dbReference type="Proteomes" id="UP000474758">
    <property type="component" value="Unassembled WGS sequence"/>
</dbReference>
<dbReference type="SUPFAM" id="SSF53955">
    <property type="entry name" value="Lysozyme-like"/>
    <property type="match status" value="1"/>
</dbReference>
<comment type="similarity">
    <text evidence="2">Belongs to the virb1 family.</text>
</comment>
<dbReference type="PANTHER" id="PTHR37423">
    <property type="entry name" value="SOLUBLE LYTIC MUREIN TRANSGLYCOSYLASE-RELATED"/>
    <property type="match status" value="1"/>
</dbReference>
<dbReference type="Gene3D" id="1.10.530.10">
    <property type="match status" value="1"/>
</dbReference>
<dbReference type="AlphaFoldDB" id="A0A6M1TM67"/>
<organism evidence="5 6">
    <name type="scientific">Paragemmobacter kunshanensis</name>
    <dbReference type="NCBI Taxonomy" id="2583234"/>
    <lineage>
        <taxon>Bacteria</taxon>
        <taxon>Pseudomonadati</taxon>
        <taxon>Pseudomonadota</taxon>
        <taxon>Alphaproteobacteria</taxon>
        <taxon>Rhodobacterales</taxon>
        <taxon>Paracoccaceae</taxon>
        <taxon>Paragemmobacter</taxon>
    </lineage>
</organism>
<proteinExistence type="inferred from homology"/>
<accession>A0A6M1TM67</accession>